<accession>A0AAD7IM80</accession>
<proteinExistence type="predicted"/>
<dbReference type="AlphaFoldDB" id="A0AAD7IM80"/>
<dbReference type="EMBL" id="JARKIB010000080">
    <property type="protein sequence ID" value="KAJ7746339.1"/>
    <property type="molecule type" value="Genomic_DNA"/>
</dbReference>
<sequence length="263" mass="29782">MVRIRAPTSAFGEITDQITDDVHTMVIAAVPPPDVGYTPDAAPAPFYLPAASVLWLPEFGNMTGITYDGAVPEHGARRKLRVRPHGGPWRPTGQTWHRMGSEMKAFLAKPSKKIRWKRWAFSHDYIAAFTRLRPAHAQLTQRSHSVEISTLTLGQADGRKNEDGDVEYYLSFVTPSRRLSLGLYDWRGNAQAGWREHFVPWTENIARKHMIIGHGKQPKWVLRCQRSVETADFITVAVLRQNSAFIPFSAMDCSKKPFYLLLV</sequence>
<gene>
    <name evidence="1" type="ORF">B0H16DRAFT_1726519</name>
</gene>
<reference evidence="1" key="1">
    <citation type="submission" date="2023-03" db="EMBL/GenBank/DDBJ databases">
        <title>Massive genome expansion in bonnet fungi (Mycena s.s.) driven by repeated elements and novel gene families across ecological guilds.</title>
        <authorList>
            <consortium name="Lawrence Berkeley National Laboratory"/>
            <person name="Harder C.B."/>
            <person name="Miyauchi S."/>
            <person name="Viragh M."/>
            <person name="Kuo A."/>
            <person name="Thoen E."/>
            <person name="Andreopoulos B."/>
            <person name="Lu D."/>
            <person name="Skrede I."/>
            <person name="Drula E."/>
            <person name="Henrissat B."/>
            <person name="Morin E."/>
            <person name="Kohler A."/>
            <person name="Barry K."/>
            <person name="LaButti K."/>
            <person name="Morin E."/>
            <person name="Salamov A."/>
            <person name="Lipzen A."/>
            <person name="Mereny Z."/>
            <person name="Hegedus B."/>
            <person name="Baldrian P."/>
            <person name="Stursova M."/>
            <person name="Weitz H."/>
            <person name="Taylor A."/>
            <person name="Grigoriev I.V."/>
            <person name="Nagy L.G."/>
            <person name="Martin F."/>
            <person name="Kauserud H."/>
        </authorList>
    </citation>
    <scope>NUCLEOTIDE SEQUENCE</scope>
    <source>
        <strain evidence="1">CBHHK182m</strain>
    </source>
</reference>
<name>A0AAD7IM80_9AGAR</name>
<evidence type="ECO:0000313" key="1">
    <source>
        <dbReference type="EMBL" id="KAJ7746339.1"/>
    </source>
</evidence>
<organism evidence="1 2">
    <name type="scientific">Mycena metata</name>
    <dbReference type="NCBI Taxonomy" id="1033252"/>
    <lineage>
        <taxon>Eukaryota</taxon>
        <taxon>Fungi</taxon>
        <taxon>Dikarya</taxon>
        <taxon>Basidiomycota</taxon>
        <taxon>Agaricomycotina</taxon>
        <taxon>Agaricomycetes</taxon>
        <taxon>Agaricomycetidae</taxon>
        <taxon>Agaricales</taxon>
        <taxon>Marasmiineae</taxon>
        <taxon>Mycenaceae</taxon>
        <taxon>Mycena</taxon>
    </lineage>
</organism>
<comment type="caution">
    <text evidence="1">The sequence shown here is derived from an EMBL/GenBank/DDBJ whole genome shotgun (WGS) entry which is preliminary data.</text>
</comment>
<dbReference type="Proteomes" id="UP001215598">
    <property type="component" value="Unassembled WGS sequence"/>
</dbReference>
<keyword evidence="2" id="KW-1185">Reference proteome</keyword>
<protein>
    <submittedName>
        <fullName evidence="1">Uncharacterized protein</fullName>
    </submittedName>
</protein>
<evidence type="ECO:0000313" key="2">
    <source>
        <dbReference type="Proteomes" id="UP001215598"/>
    </source>
</evidence>